<dbReference type="InterPro" id="IPR022385">
    <property type="entry name" value="Rhs_assc_core"/>
</dbReference>
<dbReference type="Pfam" id="PF20041">
    <property type="entry name" value="DUF6443"/>
    <property type="match status" value="1"/>
</dbReference>
<evidence type="ECO:0000313" key="3">
    <source>
        <dbReference type="EMBL" id="MCP9612907.1"/>
    </source>
</evidence>
<dbReference type="InterPro" id="IPR045619">
    <property type="entry name" value="DUF6443"/>
</dbReference>
<dbReference type="Gene3D" id="2.180.10.10">
    <property type="entry name" value="RHS repeat-associated core"/>
    <property type="match status" value="1"/>
</dbReference>
<name>A0ABT1MJW3_9BACT</name>
<accession>A0ABT1MJW3</accession>
<evidence type="ECO:0000259" key="2">
    <source>
        <dbReference type="Pfam" id="PF20041"/>
    </source>
</evidence>
<dbReference type="NCBIfam" id="TIGR03696">
    <property type="entry name" value="Rhs_assc_core"/>
    <property type="match status" value="1"/>
</dbReference>
<feature type="region of interest" description="Disordered" evidence="1">
    <location>
        <begin position="2018"/>
        <end position="2043"/>
    </location>
</feature>
<gene>
    <name evidence="3" type="ORF">NMU02_12475</name>
</gene>
<organism evidence="3 4">
    <name type="scientific">Coprobacter tertius</name>
    <dbReference type="NCBI Taxonomy" id="2944915"/>
    <lineage>
        <taxon>Bacteria</taxon>
        <taxon>Pseudomonadati</taxon>
        <taxon>Bacteroidota</taxon>
        <taxon>Bacteroidia</taxon>
        <taxon>Bacteroidales</taxon>
        <taxon>Barnesiellaceae</taxon>
        <taxon>Coprobacter</taxon>
    </lineage>
</organism>
<feature type="region of interest" description="Disordered" evidence="1">
    <location>
        <begin position="2081"/>
        <end position="2113"/>
    </location>
</feature>
<reference evidence="3 4" key="1">
    <citation type="submission" date="2022-07" db="EMBL/GenBank/DDBJ databases">
        <title>Fecal culturing of patients with breast cancer.</title>
        <authorList>
            <person name="Teng N.M.Y."/>
            <person name="Kiu R."/>
            <person name="Evans R."/>
            <person name="Baker D.J."/>
            <person name="Zenner C."/>
            <person name="Robinson S.D."/>
            <person name="Hall L.J."/>
        </authorList>
    </citation>
    <scope>NUCLEOTIDE SEQUENCE [LARGE SCALE GENOMIC DNA]</scope>
    <source>
        <strain evidence="3 4">LH1063</strain>
    </source>
</reference>
<feature type="domain" description="DUF6443" evidence="2">
    <location>
        <begin position="1026"/>
        <end position="1144"/>
    </location>
</feature>
<evidence type="ECO:0000256" key="1">
    <source>
        <dbReference type="SAM" id="MobiDB-lite"/>
    </source>
</evidence>
<sequence length="2113" mass="238708">MKMRKIAVFAFMLAELYAYGQEENIRLNLPDKMLPSPDAASIAKYQNYPVDHCTGVPDISIPLYEIVCGDLRLPITLSYHASGLRVHDISGLVGLGWSLNAEPQITRSVNVMPDEKGYLINGNLFSNEPGLDCAYYKDLANGNKEEEPDDFYYRLADKSGSFIIKRELGASAVPMTIPYDPVKIDLSGFTNEHYNMTIQDENGVLYEFGDSPLQRYVAEFREITDMKGGMATTCWKASRMISPHTSDTVYFHYQEGQNTHQRSLYDMITVEDSIDQSTAFGVLECATAHYPYVKYMTSGYVAGYNLQKDGSLQRSCENSSAFDVGYESNVTAHYPEEIRFRGGRVVFSLEKSGTSRPTLQYITVYDNNGNQIRRIRLNHTTFLPGGNDRDYKRRLDSVEFLDARGNVIETYSFDYWGNTLPYDLSTKDVDFWGYYNGEGLTSSQNAVKRTAINCQVEAPTLEDIQGVIGDAERGSNETAMKCGVLTKITYPSGGYTSIHYEANRYQDKTASGADTVRLCGGLRVERIVNVGSDNLGHANRIYVRRYTYGVNGCGTGYVKSKMGLNEYMSECRHTYTNMDNGQRVFFTRLRSYMSNPVNDILFSGGSPIIYEQVREDAYDDADTASMVRKIFTYRHRDPLEDQSGDLYIPETNIRINPRNHWRDGLLLKEEEYKTVVSRNGNNRVTVDFRLEREIEHTYAEYHSGLARARRIFNKVSPFGPSSDKFKYFVNDFSLKLYNIETGIMLETKKVTTIHDGTKKNVTTEVYDYTHADLITPTKVTTTYGDGTKIVDTRTYLTSNSLLVPKVVREKLYEGNRLNILLKRLSTITSRSGWSRTWEEENHTYAMFSDGEAREQSISLKSRDKGFDKLNMVEYNIDGRPQYMTLNDHQKVFYLWGYRSQYVVAEIQGVTAEEVKAKITQAQIDALAGKDTLLPQDITMLNNLRNSLPQSRIVSRIYKPLVGVKEETAPDQTKYGYEYDAYYRLLAKYQVNPVGGAKEIREHYRYYIQPGGSYVVRSTPFQIVTSPSQVNSNNSFEEYTYFDPLGRPEETVQRKMGGNGEDLITYTTLDYRDRPLRSWLTYAGNQTTGAFVAVNLVESAARSFYNDTAPYRETVYENSSDGRPVEETGEGQDWRSGSSGKKVRYDYYLNDASGDMSCYDMALKRGGVNVDMTKKYPAGSLFVTKITDEDGHVVYEFHNGLGQKILERKMNGSEASDTYFTYERQNRPEAVLPPESSVKYAGTQFDCSMEKDIHLFSELPDSFPYGYPTMVRTPGSETSLLYYDKYYRVIQELLPDNRCLFKLYDDQDRLVVEGECDDIVNDYGRDKSVETKYNPSDNWEGTGYSTTFSGTNIKLHNVYYYDTYDYLELPSITGVPNSSLLSYESKSGYGDRYATSNGQGAKGRLTGEITYRLEVSANQYSRITSHYYDYRGNEVQRREISPLSRQSDYYAYDYLGQVTRHYSYHSGSGITYIETEENTYNSQKRLSKSNCLWENQRTNTSGQVSIFYDYDRLGRVSRKRISENGTPVDTIGYDYTIRGWVQGIRGRYFKERLVYQDVNDASSCFNGNIRQQIFQILKPGYEQEHFYYEYDGLNRLYNAWSSFYGPNKDGQFGEQYEFDRNSNITHLYRYWPQPSGGGTQQIDNLSLSYNAQTGLLSGISESIADQTRNGLIEYKQNGKTSHGIGYDNSGREIWNEGMQVSSVSYNVLSLPRQVQTRRGDITEYEYNGRGEKTGVTYRTVKTNMTVPYGSAVTPAAGTTTSTYMFYEGNKVYMGGGVNLRFVYHDDYYYDAESGKNYYYSKNHLGSICVVTDKEGNLQQANRYYPSGLPMSNSVNPEFQTKKLSGKEFDQMHNMNLYDHGARMYNPVLLRWTTPDPLAYKYLGISPYIYCAGNPVCLVDLDGKEVWGGFDFFRGVGDAIGRNMSMGSWKGNPSTVANASAYNGGQLVGDVLSAIGGVGEMFIGGATAIAGGAITVGSAGTASVVGGGAAVAGAAVATHGATMINNAVKSVVKGEGRIDAANGSGTSSKYENVTKSSRGKSSTTNIKTDVTKKEFGKNLENSGYKKTLSKDGKADIYTKGDKKYSVRDYNSSDHNGPTADYAEKNKVKKEIRLEK</sequence>
<feature type="compositionally biased region" description="Polar residues" evidence="1">
    <location>
        <begin position="2021"/>
        <end position="2043"/>
    </location>
</feature>
<dbReference type="EMBL" id="JANDHW010000016">
    <property type="protein sequence ID" value="MCP9612907.1"/>
    <property type="molecule type" value="Genomic_DNA"/>
</dbReference>
<feature type="compositionally biased region" description="Basic and acidic residues" evidence="1">
    <location>
        <begin position="2099"/>
        <end position="2113"/>
    </location>
</feature>
<dbReference type="Proteomes" id="UP001205603">
    <property type="component" value="Unassembled WGS sequence"/>
</dbReference>
<comment type="caution">
    <text evidence="3">The sequence shown here is derived from an EMBL/GenBank/DDBJ whole genome shotgun (WGS) entry which is preliminary data.</text>
</comment>
<protein>
    <submittedName>
        <fullName evidence="3">DUF6443 domain-containing protein</fullName>
    </submittedName>
</protein>
<dbReference type="RefSeq" id="WP_255028287.1">
    <property type="nucleotide sequence ID" value="NZ_JANDHW010000016.1"/>
</dbReference>
<evidence type="ECO:0000313" key="4">
    <source>
        <dbReference type="Proteomes" id="UP001205603"/>
    </source>
</evidence>
<keyword evidence="4" id="KW-1185">Reference proteome</keyword>
<feature type="region of interest" description="Disordered" evidence="1">
    <location>
        <begin position="1114"/>
        <end position="1138"/>
    </location>
</feature>
<proteinExistence type="predicted"/>